<sequence>MVTSAGGGSALPSRELVLRAVCGVVDDSDPLLGAAHQLSRLHERRELVEPDAADEIDWQRARLVCEIDRWVGFLTPPPIPEAPMHTESVGAVVDRLAQLAVLAYLALARGAEAQLTDVQQRLNELGWAYDDLITEVGSGTRRLPGAAAN</sequence>
<gene>
    <name evidence="1" type="ORF">SAMN04244553_0260</name>
</gene>
<keyword evidence="2" id="KW-1185">Reference proteome</keyword>
<name>A0A285KT92_9NOCA</name>
<dbReference type="AlphaFoldDB" id="A0A285KT92"/>
<accession>A0A285KT92</accession>
<dbReference type="EMBL" id="OBEG01000001">
    <property type="protein sequence ID" value="SNY74481.1"/>
    <property type="molecule type" value="Genomic_DNA"/>
</dbReference>
<evidence type="ECO:0008006" key="3">
    <source>
        <dbReference type="Google" id="ProtNLM"/>
    </source>
</evidence>
<reference evidence="1 2" key="1">
    <citation type="submission" date="2017-09" db="EMBL/GenBank/DDBJ databases">
        <authorList>
            <person name="Ehlers B."/>
            <person name="Leendertz F.H."/>
        </authorList>
    </citation>
    <scope>NUCLEOTIDE SEQUENCE [LARGE SCALE GENOMIC DNA]</scope>
    <source>
        <strain evidence="1 2">DSM 45537</strain>
    </source>
</reference>
<evidence type="ECO:0000313" key="2">
    <source>
        <dbReference type="Proteomes" id="UP000219565"/>
    </source>
</evidence>
<evidence type="ECO:0000313" key="1">
    <source>
        <dbReference type="EMBL" id="SNY74481.1"/>
    </source>
</evidence>
<protein>
    <recommendedName>
        <fullName evidence="3">DUF4254 domain-containing protein</fullName>
    </recommendedName>
</protein>
<dbReference type="RefSeq" id="WP_245909777.1">
    <property type="nucleotide sequence ID" value="NZ_OBEG01000001.1"/>
</dbReference>
<organism evidence="1 2">
    <name type="scientific">Nocardia amikacinitolerans</name>
    <dbReference type="NCBI Taxonomy" id="756689"/>
    <lineage>
        <taxon>Bacteria</taxon>
        <taxon>Bacillati</taxon>
        <taxon>Actinomycetota</taxon>
        <taxon>Actinomycetes</taxon>
        <taxon>Mycobacteriales</taxon>
        <taxon>Nocardiaceae</taxon>
        <taxon>Nocardia</taxon>
    </lineage>
</organism>
<dbReference type="Proteomes" id="UP000219565">
    <property type="component" value="Unassembled WGS sequence"/>
</dbReference>
<proteinExistence type="predicted"/>
<dbReference type="Pfam" id="PF14063">
    <property type="entry name" value="DUF4254"/>
    <property type="match status" value="1"/>
</dbReference>
<dbReference type="InterPro" id="IPR025350">
    <property type="entry name" value="DUF4254"/>
</dbReference>